<dbReference type="PROSITE" id="PS00211">
    <property type="entry name" value="ABC_TRANSPORTER_1"/>
    <property type="match status" value="1"/>
</dbReference>
<dbReference type="SUPFAM" id="SSF52540">
    <property type="entry name" value="P-loop containing nucleoside triphosphate hydrolases"/>
    <property type="match status" value="1"/>
</dbReference>
<dbReference type="InterPro" id="IPR050093">
    <property type="entry name" value="ABC_SmlMolc_Importer"/>
</dbReference>
<dbReference type="OrthoDB" id="9800654at2"/>
<keyword evidence="6" id="KW-1185">Reference proteome</keyword>
<sequence>MLEIKSLQLATQQQPLLALTATINAGEILTLMGPSGSGKSSLLNWLAGLLAPEFNASGQLWLNGQNITDFAAHQRKMGLLLQDPLLFPHLTVAANISFAMPRRFKAAERAERIQQALQSVGLANMADRHPQSLSGGQQARVALLRLMQSEPKALLLDEPFSKLDSTLRQEVRELVFAYIRQAAIPAVLVTHDAADIPALGHVVKLTDFKAEQPC</sequence>
<dbReference type="InterPro" id="IPR003593">
    <property type="entry name" value="AAA+_ATPase"/>
</dbReference>
<dbReference type="PANTHER" id="PTHR42781:SF4">
    <property type="entry name" value="SPERMIDINE_PUTRESCINE IMPORT ATP-BINDING PROTEIN POTA"/>
    <property type="match status" value="1"/>
</dbReference>
<dbReference type="RefSeq" id="WP_070049680.1">
    <property type="nucleotide sequence ID" value="NZ_CBCSDO010000010.1"/>
</dbReference>
<organism evidence="5 6">
    <name type="scientific">Rheinheimera salexigens</name>
    <dbReference type="NCBI Taxonomy" id="1628148"/>
    <lineage>
        <taxon>Bacteria</taxon>
        <taxon>Pseudomonadati</taxon>
        <taxon>Pseudomonadota</taxon>
        <taxon>Gammaproteobacteria</taxon>
        <taxon>Chromatiales</taxon>
        <taxon>Chromatiaceae</taxon>
        <taxon>Rheinheimera</taxon>
    </lineage>
</organism>
<dbReference type="InterPro" id="IPR017871">
    <property type="entry name" value="ABC_transporter-like_CS"/>
</dbReference>
<dbReference type="Proteomes" id="UP000242258">
    <property type="component" value="Unassembled WGS sequence"/>
</dbReference>
<evidence type="ECO:0000313" key="6">
    <source>
        <dbReference type="Proteomes" id="UP000242258"/>
    </source>
</evidence>
<dbReference type="PANTHER" id="PTHR42781">
    <property type="entry name" value="SPERMIDINE/PUTRESCINE IMPORT ATP-BINDING PROTEIN POTA"/>
    <property type="match status" value="1"/>
</dbReference>
<protein>
    <submittedName>
        <fullName evidence="5">ABC transporter ATP-binding protein</fullName>
    </submittedName>
</protein>
<evidence type="ECO:0000256" key="1">
    <source>
        <dbReference type="ARBA" id="ARBA00022448"/>
    </source>
</evidence>
<comment type="caution">
    <text evidence="5">The sequence shown here is derived from an EMBL/GenBank/DDBJ whole genome shotgun (WGS) entry which is preliminary data.</text>
</comment>
<evidence type="ECO:0000256" key="2">
    <source>
        <dbReference type="ARBA" id="ARBA00022741"/>
    </source>
</evidence>
<dbReference type="Gene3D" id="3.40.50.300">
    <property type="entry name" value="P-loop containing nucleotide triphosphate hydrolases"/>
    <property type="match status" value="1"/>
</dbReference>
<dbReference type="AlphaFoldDB" id="A0A1E7Q7J9"/>
<proteinExistence type="predicted"/>
<keyword evidence="2" id="KW-0547">Nucleotide-binding</keyword>
<evidence type="ECO:0000256" key="3">
    <source>
        <dbReference type="ARBA" id="ARBA00022840"/>
    </source>
</evidence>
<keyword evidence="3 5" id="KW-0067">ATP-binding</keyword>
<name>A0A1E7Q7J9_9GAMM</name>
<evidence type="ECO:0000259" key="4">
    <source>
        <dbReference type="PROSITE" id="PS50893"/>
    </source>
</evidence>
<dbReference type="InterPro" id="IPR003439">
    <property type="entry name" value="ABC_transporter-like_ATP-bd"/>
</dbReference>
<accession>A0A1E7Q7J9</accession>
<feature type="domain" description="ABC transporter" evidence="4">
    <location>
        <begin position="1"/>
        <end position="213"/>
    </location>
</feature>
<dbReference type="EMBL" id="MKEK01000001">
    <property type="protein sequence ID" value="OEY70126.1"/>
    <property type="molecule type" value="Genomic_DNA"/>
</dbReference>
<evidence type="ECO:0000313" key="5">
    <source>
        <dbReference type="EMBL" id="OEY70126.1"/>
    </source>
</evidence>
<dbReference type="GO" id="GO:0016887">
    <property type="term" value="F:ATP hydrolysis activity"/>
    <property type="evidence" value="ECO:0007669"/>
    <property type="project" value="InterPro"/>
</dbReference>
<keyword evidence="1" id="KW-0813">Transport</keyword>
<dbReference type="STRING" id="1628148.BI198_11545"/>
<dbReference type="SMART" id="SM00382">
    <property type="entry name" value="AAA"/>
    <property type="match status" value="1"/>
</dbReference>
<dbReference type="GO" id="GO:0005524">
    <property type="term" value="F:ATP binding"/>
    <property type="evidence" value="ECO:0007669"/>
    <property type="project" value="UniProtKB-KW"/>
</dbReference>
<reference evidence="6" key="1">
    <citation type="submission" date="2016-09" db="EMBL/GenBank/DDBJ databases">
        <authorList>
            <person name="Wan X."/>
            <person name="Hou S."/>
        </authorList>
    </citation>
    <scope>NUCLEOTIDE SEQUENCE [LARGE SCALE GENOMIC DNA]</scope>
    <source>
        <strain evidence="6">KH87</strain>
    </source>
</reference>
<gene>
    <name evidence="5" type="ORF">BI198_11545</name>
</gene>
<dbReference type="PROSITE" id="PS50893">
    <property type="entry name" value="ABC_TRANSPORTER_2"/>
    <property type="match status" value="1"/>
</dbReference>
<dbReference type="InterPro" id="IPR027417">
    <property type="entry name" value="P-loop_NTPase"/>
</dbReference>
<dbReference type="Pfam" id="PF00005">
    <property type="entry name" value="ABC_tran"/>
    <property type="match status" value="1"/>
</dbReference>